<name>A0A315Z6L2_SEDFL</name>
<reference evidence="1 2" key="1">
    <citation type="submission" date="2018-03" db="EMBL/GenBank/DDBJ databases">
        <title>Genomic Encyclopedia of Archaeal and Bacterial Type Strains, Phase II (KMG-II): from individual species to whole genera.</title>
        <authorList>
            <person name="Goeker M."/>
        </authorList>
    </citation>
    <scope>NUCLEOTIDE SEQUENCE [LARGE SCALE GENOMIC DNA]</scope>
    <source>
        <strain evidence="1 2">DSM 28229</strain>
    </source>
</reference>
<dbReference type="AlphaFoldDB" id="A0A315Z6L2"/>
<proteinExistence type="predicted"/>
<gene>
    <name evidence="1" type="ORF">BC781_105121</name>
</gene>
<protein>
    <submittedName>
        <fullName evidence="1">Uncharacterized protein DUF4924</fullName>
    </submittedName>
</protein>
<sequence>MQTISLWYYTKTRDKMNIADKKKEENICEYIIHIYRSEYLIRNFEGKIEDIEKYVISHLPVSDEEKQEQKTWYDSLISQMQTEEIMKEGHLSFVQEHVTELEALHSRLLEEDETYKGFFNVAKPDIDKNLEIADGLITSEIQICLNAMFGMLLLKMNRKPIPEDAQAMLEKFGDVLSYLSVVYKREAQA</sequence>
<accession>A0A315Z6L2</accession>
<dbReference type="Proteomes" id="UP000245535">
    <property type="component" value="Unassembled WGS sequence"/>
</dbReference>
<dbReference type="Pfam" id="PF16271">
    <property type="entry name" value="DUF4924"/>
    <property type="match status" value="1"/>
</dbReference>
<dbReference type="EMBL" id="QGDO01000005">
    <property type="protein sequence ID" value="PWJ40058.1"/>
    <property type="molecule type" value="Genomic_DNA"/>
</dbReference>
<dbReference type="InterPro" id="IPR032574">
    <property type="entry name" value="DUF4924"/>
</dbReference>
<evidence type="ECO:0000313" key="1">
    <source>
        <dbReference type="EMBL" id="PWJ40058.1"/>
    </source>
</evidence>
<comment type="caution">
    <text evidence="1">The sequence shown here is derived from an EMBL/GenBank/DDBJ whole genome shotgun (WGS) entry which is preliminary data.</text>
</comment>
<keyword evidence="2" id="KW-1185">Reference proteome</keyword>
<evidence type="ECO:0000313" key="2">
    <source>
        <dbReference type="Proteomes" id="UP000245535"/>
    </source>
</evidence>
<organism evidence="1 2">
    <name type="scientific">Sediminitomix flava</name>
    <dbReference type="NCBI Taxonomy" id="379075"/>
    <lineage>
        <taxon>Bacteria</taxon>
        <taxon>Pseudomonadati</taxon>
        <taxon>Bacteroidota</taxon>
        <taxon>Cytophagia</taxon>
        <taxon>Cytophagales</taxon>
        <taxon>Flammeovirgaceae</taxon>
        <taxon>Sediminitomix</taxon>
    </lineage>
</organism>